<organism evidence="2 3">
    <name type="scientific">Setaria digitata</name>
    <dbReference type="NCBI Taxonomy" id="48799"/>
    <lineage>
        <taxon>Eukaryota</taxon>
        <taxon>Metazoa</taxon>
        <taxon>Ecdysozoa</taxon>
        <taxon>Nematoda</taxon>
        <taxon>Chromadorea</taxon>
        <taxon>Rhabditida</taxon>
        <taxon>Spirurina</taxon>
        <taxon>Spiruromorpha</taxon>
        <taxon>Filarioidea</taxon>
        <taxon>Setariidae</taxon>
        <taxon>Setaria</taxon>
    </lineage>
</organism>
<protein>
    <submittedName>
        <fullName evidence="3">Uncharacterized protein</fullName>
    </submittedName>
</protein>
<sequence>MFTQREEHWKEGDDLFSSEYRRRITHEDICNCDNDQFAISYHRAAQASSQDWRKSTDYCSGFSDYAPLYPADLWFQNDLKRIRRQSLQRCCNCCSNCCRKQQRNYCKEYQCDDVNDYSHDYDTAFDSTYLSDHITKSSENLKTIRVIPVAFVSSLASKNMVDATRQSGKIALDTDSGYLNAIDASNYGPFMARKIRITPAIMELLTRRYQTTQEHRSTSERKYLREIQNNEYDVTKRVAFVNETHDESDDSRIKFDDYHDITSKLKNSEFEATSLSAPRSSKIPILKNSNLLFTKTIDECKLPKKYFRKNSFTEECNHESGRDTLMEGLALLKDRKKEQETKKTFQTTPSDNYFGVESIHSETIPKIREYSNNNNKQQQQKQQQQQQQQQQSAIKRIATYWHKKTFKKFQQTERCSPKPESKYNNLINKQVDDDDLVRRKLIAGSNANNSSDNKNNINSNESKFIMEIRHARENLRKISKHSALIDNCEDATKFGIISNKKG</sequence>
<reference evidence="3" key="1">
    <citation type="submission" date="2022-11" db="UniProtKB">
        <authorList>
            <consortium name="WormBaseParasite"/>
        </authorList>
    </citation>
    <scope>IDENTIFICATION</scope>
</reference>
<evidence type="ECO:0000313" key="3">
    <source>
        <dbReference type="WBParaSite" id="sdigi.contig671.g9441.t1"/>
    </source>
</evidence>
<evidence type="ECO:0000256" key="1">
    <source>
        <dbReference type="SAM" id="MobiDB-lite"/>
    </source>
</evidence>
<keyword evidence="2" id="KW-1185">Reference proteome</keyword>
<dbReference type="WBParaSite" id="sdigi.contig671.g9441.t1">
    <property type="protein sequence ID" value="sdigi.contig671.g9441.t1"/>
    <property type="gene ID" value="sdigi.contig671.g9441"/>
</dbReference>
<accession>A0A915Q3E3</accession>
<feature type="region of interest" description="Disordered" evidence="1">
    <location>
        <begin position="373"/>
        <end position="392"/>
    </location>
</feature>
<dbReference type="Proteomes" id="UP000887581">
    <property type="component" value="Unplaced"/>
</dbReference>
<feature type="compositionally biased region" description="Low complexity" evidence="1">
    <location>
        <begin position="373"/>
        <end position="391"/>
    </location>
</feature>
<name>A0A915Q3E3_9BILA</name>
<dbReference type="AlphaFoldDB" id="A0A915Q3E3"/>
<proteinExistence type="predicted"/>
<evidence type="ECO:0000313" key="2">
    <source>
        <dbReference type="Proteomes" id="UP000887581"/>
    </source>
</evidence>